<keyword evidence="1" id="KW-0472">Membrane</keyword>
<proteinExistence type="predicted"/>
<dbReference type="EMBL" id="BPLQ01008528">
    <property type="protein sequence ID" value="GIY37952.1"/>
    <property type="molecule type" value="Genomic_DNA"/>
</dbReference>
<feature type="transmembrane region" description="Helical" evidence="1">
    <location>
        <begin position="12"/>
        <end position="31"/>
    </location>
</feature>
<reference evidence="2 3" key="1">
    <citation type="submission" date="2021-06" db="EMBL/GenBank/DDBJ databases">
        <title>Caerostris darwini draft genome.</title>
        <authorList>
            <person name="Kono N."/>
            <person name="Arakawa K."/>
        </authorList>
    </citation>
    <scope>NUCLEOTIDE SEQUENCE [LARGE SCALE GENOMIC DNA]</scope>
</reference>
<dbReference type="AlphaFoldDB" id="A0AAV4SZH1"/>
<evidence type="ECO:0000313" key="2">
    <source>
        <dbReference type="EMBL" id="GIY37952.1"/>
    </source>
</evidence>
<comment type="caution">
    <text evidence="2">The sequence shown here is derived from an EMBL/GenBank/DDBJ whole genome shotgun (WGS) entry which is preliminary data.</text>
</comment>
<name>A0AAV4SZH1_9ARAC</name>
<keyword evidence="1" id="KW-0812">Transmembrane</keyword>
<accession>A0AAV4SZH1</accession>
<dbReference type="Proteomes" id="UP001054837">
    <property type="component" value="Unassembled WGS sequence"/>
</dbReference>
<sequence>MHDAMLQQDVDVFMKMIFVSFPTSIPIGFFLSHNPTFCISSLKTVCLLKAFVSMKTKRCWNVKPSKIAANTVNPIRSIVDNLHINPNPDKKVISLSIGCIIIGLLSYILQGGVRGYIAPLMRITLKG</sequence>
<keyword evidence="1" id="KW-1133">Transmembrane helix</keyword>
<gene>
    <name evidence="2" type="ORF">CDAR_450271</name>
</gene>
<evidence type="ECO:0000313" key="3">
    <source>
        <dbReference type="Proteomes" id="UP001054837"/>
    </source>
</evidence>
<organism evidence="2 3">
    <name type="scientific">Caerostris darwini</name>
    <dbReference type="NCBI Taxonomy" id="1538125"/>
    <lineage>
        <taxon>Eukaryota</taxon>
        <taxon>Metazoa</taxon>
        <taxon>Ecdysozoa</taxon>
        <taxon>Arthropoda</taxon>
        <taxon>Chelicerata</taxon>
        <taxon>Arachnida</taxon>
        <taxon>Araneae</taxon>
        <taxon>Araneomorphae</taxon>
        <taxon>Entelegynae</taxon>
        <taxon>Araneoidea</taxon>
        <taxon>Araneidae</taxon>
        <taxon>Caerostris</taxon>
    </lineage>
</organism>
<evidence type="ECO:0000256" key="1">
    <source>
        <dbReference type="SAM" id="Phobius"/>
    </source>
</evidence>
<feature type="transmembrane region" description="Helical" evidence="1">
    <location>
        <begin position="92"/>
        <end position="113"/>
    </location>
</feature>
<protein>
    <submittedName>
        <fullName evidence="2">Uncharacterized protein</fullName>
    </submittedName>
</protein>
<keyword evidence="3" id="KW-1185">Reference proteome</keyword>